<feature type="chain" id="PRO_5038355958" evidence="2">
    <location>
        <begin position="21"/>
        <end position="194"/>
    </location>
</feature>
<reference evidence="3 4" key="1">
    <citation type="submission" date="2019-02" db="EMBL/GenBank/DDBJ databases">
        <title>Sequencing the genomes of 1000 actinobacteria strains.</title>
        <authorList>
            <person name="Klenk H.-P."/>
        </authorList>
    </citation>
    <scope>NUCLEOTIDE SEQUENCE [LARGE SCALE GENOMIC DNA]</scope>
    <source>
        <strain evidence="3 4">DSM 45779</strain>
    </source>
</reference>
<dbReference type="EMBL" id="SHKL01000001">
    <property type="protein sequence ID" value="RZT83656.1"/>
    <property type="molecule type" value="Genomic_DNA"/>
</dbReference>
<dbReference type="InterPro" id="IPR036423">
    <property type="entry name" value="SOD-like_Cu/Zn_dom_sf"/>
</dbReference>
<dbReference type="OrthoDB" id="3297424at2"/>
<gene>
    <name evidence="3" type="ORF">EV383_0467</name>
</gene>
<dbReference type="PROSITE" id="PS51257">
    <property type="entry name" value="PROKAR_LIPOPROTEIN"/>
    <property type="match status" value="1"/>
</dbReference>
<evidence type="ECO:0000313" key="4">
    <source>
        <dbReference type="Proteomes" id="UP000291591"/>
    </source>
</evidence>
<dbReference type="GO" id="GO:0046872">
    <property type="term" value="F:metal ion binding"/>
    <property type="evidence" value="ECO:0007669"/>
    <property type="project" value="InterPro"/>
</dbReference>
<organism evidence="3 4">
    <name type="scientific">Pseudonocardia sediminis</name>
    <dbReference type="NCBI Taxonomy" id="1397368"/>
    <lineage>
        <taxon>Bacteria</taxon>
        <taxon>Bacillati</taxon>
        <taxon>Actinomycetota</taxon>
        <taxon>Actinomycetes</taxon>
        <taxon>Pseudonocardiales</taxon>
        <taxon>Pseudonocardiaceae</taxon>
        <taxon>Pseudonocardia</taxon>
    </lineage>
</organism>
<keyword evidence="2" id="KW-0732">Signal</keyword>
<dbReference type="AlphaFoldDB" id="A0A4Q7UQ50"/>
<dbReference type="Proteomes" id="UP000291591">
    <property type="component" value="Unassembled WGS sequence"/>
</dbReference>
<protein>
    <submittedName>
        <fullName evidence="3">Cu-Zn family superoxide dismutase</fullName>
    </submittedName>
</protein>
<dbReference type="GO" id="GO:0006801">
    <property type="term" value="P:superoxide metabolic process"/>
    <property type="evidence" value="ECO:0007669"/>
    <property type="project" value="InterPro"/>
</dbReference>
<dbReference type="SUPFAM" id="SSF49329">
    <property type="entry name" value="Cu,Zn superoxide dismutase-like"/>
    <property type="match status" value="1"/>
</dbReference>
<sequence>MVTRRAVALRLAVLAPVAGLLVGCGGSEPADAPAGQSQEKEVSASFTDGGVQAVTYDQAKVPAGSGATVKTGSADGRTTTTLTVRGLLPNTTYGAHAHVNPCGSTGDAAGAHYQFNQDPVKPSVDPAFANPQNEIWLDLTTDAQGNGTATSTNEWVFPADRRAQSVIIHEMATMTAPGKAGTAGKRPACMTVPF</sequence>
<comment type="similarity">
    <text evidence="1">Belongs to the Cu-Zn superoxide dismutase family.</text>
</comment>
<evidence type="ECO:0000313" key="3">
    <source>
        <dbReference type="EMBL" id="RZT83656.1"/>
    </source>
</evidence>
<dbReference type="Gene3D" id="2.60.40.200">
    <property type="entry name" value="Superoxide dismutase, copper/zinc binding domain"/>
    <property type="match status" value="1"/>
</dbReference>
<keyword evidence="4" id="KW-1185">Reference proteome</keyword>
<feature type="signal peptide" evidence="2">
    <location>
        <begin position="1"/>
        <end position="20"/>
    </location>
</feature>
<evidence type="ECO:0000256" key="1">
    <source>
        <dbReference type="ARBA" id="ARBA00010457"/>
    </source>
</evidence>
<accession>A0A4Q7UQ50</accession>
<comment type="caution">
    <text evidence="3">The sequence shown here is derived from an EMBL/GenBank/DDBJ whole genome shotgun (WGS) entry which is preliminary data.</text>
</comment>
<evidence type="ECO:0000256" key="2">
    <source>
        <dbReference type="SAM" id="SignalP"/>
    </source>
</evidence>
<proteinExistence type="inferred from homology"/>
<dbReference type="RefSeq" id="WP_130288374.1">
    <property type="nucleotide sequence ID" value="NZ_SHKL01000001.1"/>
</dbReference>
<name>A0A4Q7UQ50_PSEST</name>